<dbReference type="EMBL" id="JAHYIQ010000052">
    <property type="protein sequence ID" value="KAK1117369.1"/>
    <property type="molecule type" value="Genomic_DNA"/>
</dbReference>
<keyword evidence="2" id="KW-1185">Reference proteome</keyword>
<accession>A0AA40FE65</accession>
<reference evidence="1" key="1">
    <citation type="submission" date="2021-10" db="EMBL/GenBank/DDBJ databases">
        <title>Melipona bicolor Genome sequencing and assembly.</title>
        <authorList>
            <person name="Araujo N.S."/>
            <person name="Arias M.C."/>
        </authorList>
    </citation>
    <scope>NUCLEOTIDE SEQUENCE</scope>
    <source>
        <strain evidence="1">USP_2M_L1-L4_2017</strain>
        <tissue evidence="1">Whole body</tissue>
    </source>
</reference>
<proteinExistence type="predicted"/>
<protein>
    <submittedName>
        <fullName evidence="1">Uncharacterized protein</fullName>
    </submittedName>
</protein>
<dbReference type="Proteomes" id="UP001177670">
    <property type="component" value="Unassembled WGS sequence"/>
</dbReference>
<dbReference type="AlphaFoldDB" id="A0AA40FE65"/>
<comment type="caution">
    <text evidence="1">The sequence shown here is derived from an EMBL/GenBank/DDBJ whole genome shotgun (WGS) entry which is preliminary data.</text>
</comment>
<evidence type="ECO:0000313" key="1">
    <source>
        <dbReference type="EMBL" id="KAK1117369.1"/>
    </source>
</evidence>
<evidence type="ECO:0000313" key="2">
    <source>
        <dbReference type="Proteomes" id="UP001177670"/>
    </source>
</evidence>
<gene>
    <name evidence="1" type="ORF">K0M31_016741</name>
</gene>
<organism evidence="1 2">
    <name type="scientific">Melipona bicolor</name>
    <dbReference type="NCBI Taxonomy" id="60889"/>
    <lineage>
        <taxon>Eukaryota</taxon>
        <taxon>Metazoa</taxon>
        <taxon>Ecdysozoa</taxon>
        <taxon>Arthropoda</taxon>
        <taxon>Hexapoda</taxon>
        <taxon>Insecta</taxon>
        <taxon>Pterygota</taxon>
        <taxon>Neoptera</taxon>
        <taxon>Endopterygota</taxon>
        <taxon>Hymenoptera</taxon>
        <taxon>Apocrita</taxon>
        <taxon>Aculeata</taxon>
        <taxon>Apoidea</taxon>
        <taxon>Anthophila</taxon>
        <taxon>Apidae</taxon>
        <taxon>Melipona</taxon>
    </lineage>
</organism>
<name>A0AA40FE65_9HYME</name>
<sequence length="193" mass="22486">MSLDREMTIKEASSLPSVYESLTKLPKHPYISKIPKHPFVSLTKMDESLEFSHEYRSYDSSSVIIKNDLYEVEFRRSCDDLLSPSSCRNFSSTANDYDVPRTFLSENELLSIRQSTLNRKKEPIYDVPKPQSIERPKSSVYEYAVSLKRRCAQMEVQDNFECHYSEPSDSKIHFNDKMRSLVDLTLEEKSSVF</sequence>